<proteinExistence type="predicted"/>
<accession>A0ABU3VIN2</accession>
<keyword evidence="2" id="KW-1185">Reference proteome</keyword>
<reference evidence="2" key="1">
    <citation type="submission" date="2023-05" db="EMBL/GenBank/DDBJ databases">
        <title>Sedimentitalea sp. nov. JM2-8.</title>
        <authorList>
            <person name="Huang J."/>
        </authorList>
    </citation>
    <scope>NUCLEOTIDE SEQUENCE [LARGE SCALE GENOMIC DNA]</scope>
    <source>
        <strain evidence="2">KHS03</strain>
    </source>
</reference>
<gene>
    <name evidence="1" type="ORF">QO231_19415</name>
</gene>
<dbReference type="Proteomes" id="UP001255416">
    <property type="component" value="Unassembled WGS sequence"/>
</dbReference>
<evidence type="ECO:0000313" key="2">
    <source>
        <dbReference type="Proteomes" id="UP001255416"/>
    </source>
</evidence>
<evidence type="ECO:0000313" key="1">
    <source>
        <dbReference type="EMBL" id="MDU9006005.1"/>
    </source>
</evidence>
<sequence length="89" mass="9840">MVQQVHLCGRFVTVLGYSETVNVITVTTIKLVVEIGKKSVQQCAAGIRATIERWFCHEGLVVLVIPPVQTQVQAVLRSFEQTVFVDEGP</sequence>
<protein>
    <submittedName>
        <fullName evidence="1">Uncharacterized protein</fullName>
    </submittedName>
</protein>
<comment type="caution">
    <text evidence="1">The sequence shown here is derived from an EMBL/GenBank/DDBJ whole genome shotgun (WGS) entry which is preliminary data.</text>
</comment>
<name>A0ABU3VIN2_9RHOB</name>
<dbReference type="RefSeq" id="WP_316780288.1">
    <property type="nucleotide sequence ID" value="NZ_JASMWN010000018.1"/>
</dbReference>
<organism evidence="1 2">
    <name type="scientific">Sedimentitalea todarodis</name>
    <dbReference type="NCBI Taxonomy" id="1631240"/>
    <lineage>
        <taxon>Bacteria</taxon>
        <taxon>Pseudomonadati</taxon>
        <taxon>Pseudomonadota</taxon>
        <taxon>Alphaproteobacteria</taxon>
        <taxon>Rhodobacterales</taxon>
        <taxon>Paracoccaceae</taxon>
        <taxon>Sedimentitalea</taxon>
    </lineage>
</organism>
<dbReference type="EMBL" id="JASMWN010000018">
    <property type="protein sequence ID" value="MDU9006005.1"/>
    <property type="molecule type" value="Genomic_DNA"/>
</dbReference>